<dbReference type="InterPro" id="IPR018333">
    <property type="entry name" value="Squalene_cyclase"/>
</dbReference>
<dbReference type="Pfam" id="PF13243">
    <property type="entry name" value="SQHop_cyclase_C"/>
    <property type="match status" value="1"/>
</dbReference>
<dbReference type="OrthoDB" id="21502at2759"/>
<feature type="domain" description="Squalene cyclase C-terminal" evidence="8">
    <location>
        <begin position="380"/>
        <end position="712"/>
    </location>
</feature>
<dbReference type="STRING" id="1314771.A0A197JFZ2"/>
<evidence type="ECO:0000256" key="6">
    <source>
        <dbReference type="ARBA" id="ARBA00023235"/>
    </source>
</evidence>
<dbReference type="Gene3D" id="1.50.10.20">
    <property type="match status" value="2"/>
</dbReference>
<dbReference type="PROSITE" id="PS01074">
    <property type="entry name" value="TERPENE_SYNTHASES"/>
    <property type="match status" value="1"/>
</dbReference>
<dbReference type="GO" id="GO:0000250">
    <property type="term" value="F:lanosterol synthase activity"/>
    <property type="evidence" value="ECO:0007669"/>
    <property type="project" value="TreeGrafter"/>
</dbReference>
<dbReference type="EC" id="5.4.99.-" evidence="7"/>
<evidence type="ECO:0000259" key="9">
    <source>
        <dbReference type="Pfam" id="PF13249"/>
    </source>
</evidence>
<keyword evidence="6 7" id="KW-0413">Isomerase</keyword>
<dbReference type="PANTHER" id="PTHR11764:SF20">
    <property type="entry name" value="LANOSTEROL SYNTHASE"/>
    <property type="match status" value="1"/>
</dbReference>
<evidence type="ECO:0000259" key="8">
    <source>
        <dbReference type="Pfam" id="PF13243"/>
    </source>
</evidence>
<dbReference type="InterPro" id="IPR032697">
    <property type="entry name" value="SQ_cyclase_N"/>
</dbReference>
<evidence type="ECO:0000256" key="5">
    <source>
        <dbReference type="ARBA" id="ARBA00023098"/>
    </source>
</evidence>
<keyword evidence="11" id="KW-1185">Reference proteome</keyword>
<dbReference type="Pfam" id="PF13249">
    <property type="entry name" value="SQHop_cyclase_N"/>
    <property type="match status" value="1"/>
</dbReference>
<evidence type="ECO:0000256" key="4">
    <source>
        <dbReference type="ARBA" id="ARBA00022955"/>
    </source>
</evidence>
<dbReference type="AlphaFoldDB" id="A0A197JFZ2"/>
<dbReference type="GO" id="GO:0005811">
    <property type="term" value="C:lipid droplet"/>
    <property type="evidence" value="ECO:0007669"/>
    <property type="project" value="InterPro"/>
</dbReference>
<proteinExistence type="inferred from homology"/>
<dbReference type="Proteomes" id="UP000078512">
    <property type="component" value="Unassembled WGS sequence"/>
</dbReference>
<dbReference type="NCBIfam" id="TIGR01787">
    <property type="entry name" value="squalene_cyclas"/>
    <property type="match status" value="1"/>
</dbReference>
<keyword evidence="3" id="KW-0677">Repeat</keyword>
<evidence type="ECO:0000256" key="7">
    <source>
        <dbReference type="RuleBase" id="RU362003"/>
    </source>
</evidence>
<keyword evidence="4" id="KW-0752">Steroid biosynthesis</keyword>
<evidence type="ECO:0000313" key="11">
    <source>
        <dbReference type="Proteomes" id="UP000078512"/>
    </source>
</evidence>
<accession>A0A197JFZ2</accession>
<evidence type="ECO:0000313" key="10">
    <source>
        <dbReference type="EMBL" id="OAQ24092.1"/>
    </source>
</evidence>
<dbReference type="SUPFAM" id="SSF48239">
    <property type="entry name" value="Terpenoid cyclases/Protein prenyltransferases"/>
    <property type="match status" value="2"/>
</dbReference>
<sequence length="721" mass="82778">MTGATINQTEVHTPTDRTRWRLRADDGRQTWHYLSEEEHKANPQTDIEKYWLGLKLDAPALTKPKTAQEAARNGYEFFKRLQNDEGFWSGEYGGPMFLLPGLVITYYITGEKMPNGWAQEIIQYLFNRAHKDDGGWGLHIEGHSTVFGTALNYITLRLLGVDAEHPVCVRARGTLHKLGGATGSPSWGKFWMAALGVYDWEGMNPVPPELWLLPHILPIHPGRYWCHTRNVYIPMSYLYGRRATFPLNDLTRKLREEIYTQPYESISWYQQRNNICKADEYYPHTRLLNFLNGGLVMAEKVTSRSMIRKAALRAAYAQVKYEDENTHYLDIGPVNKTMNMLSTYYEEGKESEAFKKHLKNNIDFMWMSSEGMMMNGTNGSQLWDTALLTQGVIESGLAHEKQNHESMKRVLTFLDVQQIRKNPPFMKEGYRDPTLGAWAFSNKHQGYTVSDCTSEGLKAVLLLQGKLSYTEDLISVKRMEEAVDIVLGMQNSSGGFASYESVRGPAWLEWINPAEVFGNIMIEYCYPECSTACVLGLSYFRDQRPNYRRDEIDATIDRAVKFILSDQRADGSWYGSWAICFTYATMFACESLSSVGQYYDNSDPVRRACEFLLSKQREDGGWGESYKSCEQHRYVEHEETQVVQTSWALMALMAARCPDKAAIQRGIQMLMRRQQPDGQWKQEAIEGIFNHSCSISYGNYKHIFTIWALGRYGKMYGDETL</sequence>
<dbReference type="Gene3D" id="6.20.120.20">
    <property type="match status" value="1"/>
</dbReference>
<protein>
    <recommendedName>
        <fullName evidence="7">Terpene cyclase/mutase family member</fullName>
        <ecNumber evidence="7">5.4.99.-</ecNumber>
    </recommendedName>
</protein>
<dbReference type="InterPro" id="IPR032696">
    <property type="entry name" value="SQ_cyclase_C"/>
</dbReference>
<evidence type="ECO:0000256" key="1">
    <source>
        <dbReference type="ARBA" id="ARBA00009755"/>
    </source>
</evidence>
<dbReference type="InterPro" id="IPR002365">
    <property type="entry name" value="Terpene_synthase_CS"/>
</dbReference>
<feature type="domain" description="Squalene cyclase N-terminal" evidence="9">
    <location>
        <begin position="77"/>
        <end position="326"/>
    </location>
</feature>
<gene>
    <name evidence="10" type="ORF">K457DRAFT_82475</name>
</gene>
<dbReference type="GO" id="GO:0016104">
    <property type="term" value="P:triterpenoid biosynthetic process"/>
    <property type="evidence" value="ECO:0007669"/>
    <property type="project" value="InterPro"/>
</dbReference>
<keyword evidence="2" id="KW-0444">Lipid biosynthesis</keyword>
<keyword evidence="5" id="KW-0443">Lipid metabolism</keyword>
<dbReference type="CDD" id="cd02892">
    <property type="entry name" value="SQCY_1"/>
    <property type="match status" value="1"/>
</dbReference>
<dbReference type="EMBL" id="KV442101">
    <property type="protein sequence ID" value="OAQ24092.1"/>
    <property type="molecule type" value="Genomic_DNA"/>
</dbReference>
<dbReference type="GO" id="GO:0006696">
    <property type="term" value="P:ergosterol biosynthetic process"/>
    <property type="evidence" value="ECO:0007669"/>
    <property type="project" value="TreeGrafter"/>
</dbReference>
<name>A0A197JFZ2_9FUNG</name>
<dbReference type="SFLD" id="SFLDG01016">
    <property type="entry name" value="Prenyltransferase_Like_2"/>
    <property type="match status" value="1"/>
</dbReference>
<evidence type="ECO:0000256" key="3">
    <source>
        <dbReference type="ARBA" id="ARBA00022737"/>
    </source>
</evidence>
<evidence type="ECO:0000256" key="2">
    <source>
        <dbReference type="ARBA" id="ARBA00022516"/>
    </source>
</evidence>
<dbReference type="InterPro" id="IPR008930">
    <property type="entry name" value="Terpenoid_cyclase/PrenylTrfase"/>
</dbReference>
<dbReference type="FunFam" id="1.50.10.20:FF:000003">
    <property type="entry name" value="Terpene cyclase/mutase family member"/>
    <property type="match status" value="1"/>
</dbReference>
<organism evidence="10 11">
    <name type="scientific">Linnemannia elongata AG-77</name>
    <dbReference type="NCBI Taxonomy" id="1314771"/>
    <lineage>
        <taxon>Eukaryota</taxon>
        <taxon>Fungi</taxon>
        <taxon>Fungi incertae sedis</taxon>
        <taxon>Mucoromycota</taxon>
        <taxon>Mortierellomycotina</taxon>
        <taxon>Mortierellomycetes</taxon>
        <taxon>Mortierellales</taxon>
        <taxon>Mortierellaceae</taxon>
        <taxon>Linnemannia</taxon>
    </lineage>
</organism>
<reference evidence="10 11" key="1">
    <citation type="submission" date="2016-05" db="EMBL/GenBank/DDBJ databases">
        <title>Genome sequencing reveals origins of a unique bacterial endosymbiosis in the earliest lineages of terrestrial Fungi.</title>
        <authorList>
            <consortium name="DOE Joint Genome Institute"/>
            <person name="Uehling J."/>
            <person name="Gryganskyi A."/>
            <person name="Hameed K."/>
            <person name="Tschaplinski T."/>
            <person name="Misztal P."/>
            <person name="Wu S."/>
            <person name="Desiro A."/>
            <person name="Vande Pol N."/>
            <person name="Du Z.-Y."/>
            <person name="Zienkiewicz A."/>
            <person name="Zienkiewicz K."/>
            <person name="Morin E."/>
            <person name="Tisserant E."/>
            <person name="Splivallo R."/>
            <person name="Hainaut M."/>
            <person name="Henrissat B."/>
            <person name="Ohm R."/>
            <person name="Kuo A."/>
            <person name="Yan J."/>
            <person name="Lipzen A."/>
            <person name="Nolan M."/>
            <person name="Labutti K."/>
            <person name="Barry K."/>
            <person name="Goldstein A."/>
            <person name="Labbe J."/>
            <person name="Schadt C."/>
            <person name="Tuskan G."/>
            <person name="Grigoriev I."/>
            <person name="Martin F."/>
            <person name="Vilgalys R."/>
            <person name="Bonito G."/>
        </authorList>
    </citation>
    <scope>NUCLEOTIDE SEQUENCE [LARGE SCALE GENOMIC DNA]</scope>
    <source>
        <strain evidence="10 11">AG-77</strain>
    </source>
</reference>
<comment type="similarity">
    <text evidence="1 7">Belongs to the terpene cyclase/mutase family.</text>
</comment>
<dbReference type="PANTHER" id="PTHR11764">
    <property type="entry name" value="TERPENE CYCLASE/MUTASE FAMILY MEMBER"/>
    <property type="match status" value="1"/>
</dbReference>